<dbReference type="InterPro" id="IPR054722">
    <property type="entry name" value="PolX-like_BBD"/>
</dbReference>
<dbReference type="Pfam" id="PF00665">
    <property type="entry name" value="rve"/>
    <property type="match status" value="1"/>
</dbReference>
<accession>A0AA38TRC3</accession>
<dbReference type="Pfam" id="PF22936">
    <property type="entry name" value="Pol_BBD"/>
    <property type="match status" value="1"/>
</dbReference>
<dbReference type="SUPFAM" id="SSF53098">
    <property type="entry name" value="Ribonuclease H-like"/>
    <property type="match status" value="1"/>
</dbReference>
<evidence type="ECO:0000256" key="2">
    <source>
        <dbReference type="PROSITE-ProRule" id="PRU00047"/>
    </source>
</evidence>
<organism evidence="6 7">
    <name type="scientific">Centaurea solstitialis</name>
    <name type="common">yellow star-thistle</name>
    <dbReference type="NCBI Taxonomy" id="347529"/>
    <lineage>
        <taxon>Eukaryota</taxon>
        <taxon>Viridiplantae</taxon>
        <taxon>Streptophyta</taxon>
        <taxon>Embryophyta</taxon>
        <taxon>Tracheophyta</taxon>
        <taxon>Spermatophyta</taxon>
        <taxon>Magnoliopsida</taxon>
        <taxon>eudicotyledons</taxon>
        <taxon>Gunneridae</taxon>
        <taxon>Pentapetalae</taxon>
        <taxon>asterids</taxon>
        <taxon>campanulids</taxon>
        <taxon>Asterales</taxon>
        <taxon>Asteraceae</taxon>
        <taxon>Carduoideae</taxon>
        <taxon>Cardueae</taxon>
        <taxon>Centaureinae</taxon>
        <taxon>Centaurea</taxon>
    </lineage>
</organism>
<dbReference type="InterPro" id="IPR001584">
    <property type="entry name" value="Integrase_cat-core"/>
</dbReference>
<dbReference type="InterPro" id="IPR013103">
    <property type="entry name" value="RVT_2"/>
</dbReference>
<dbReference type="Gene3D" id="4.10.60.10">
    <property type="entry name" value="Zinc finger, CCHC-type"/>
    <property type="match status" value="1"/>
</dbReference>
<dbReference type="InterPro" id="IPR043502">
    <property type="entry name" value="DNA/RNA_pol_sf"/>
</dbReference>
<dbReference type="SUPFAM" id="SSF57756">
    <property type="entry name" value="Retrovirus zinc finger-like domains"/>
    <property type="match status" value="1"/>
</dbReference>
<sequence length="1397" mass="157491">MKVQRTRARVALADADAAAAAVIAESRDKTRTLHFAPRIKAEGTSPRARTRACAFFLEPSWMLDSFDGSNYTRWADKVMFMLMVLNLAYVMDVNLEPIPENPIPEAGKQPDQKVIVDLEKKRLLRKEAENLACGHIKNALSDRLYDLYASITCPRELWKSLEHKYKAQEEGTNKYLVSKYLRFQMVDDKPILEQVHELQVLVNKMNTLSIPIPEIFQVGAIIDKLPSSWKDFSKRMMHKSEDYSLDDMLNISGLKKRRKSKNPVNVNSVQAGGKNKGKLNSGGPSKKWNLGPQKKAFKRQGQSSFQKKDFKRNGKCHVCGETGHYARECKQRKSGPSGGPSAATNAVGDIGALVANLTMDEINMMNVTPQAHLVNQDKDSWYLDTGATAHVCDDKSKFVNYQEIHGKQVSTANGGRADIAGSGTILLHFTSGRSLTLNSVLHVPTITKNLLSYSKLDSHGFAIRGSDGTIVFSKNDHYIGKASLSRGMYALSLQGSNPGSKRKAGGRVGENGSNLVILDAVYDSDSSSDTVFVCGSDDDLVFENDVIVGNINEVFFNYSVCSISLWHKRLAHTNIKNLEKMHNKGLIEINNKDFEKCETCIKSKFTKKPFPSVKRNTSILELIHSDICELNGILTRGGKRYFITFCDDFSRFLYVYLLHSKDQAFEAFKIYKAEVENQKEKRIKILRSDRGGEYFNHEFDTFCEENGIKHERTPPFTPQQNGLAERKNRTLVEMVNCIRVIPTSPYELWKGRKPDLSYLRVWGCIAYYRTPDPKRSKLGARDIKTIFVGYAINSNGYRLLDKETGVIVESRDVDFLEDKFSEDAENSDRTLSPSFPGTSHDSSKTSQKVDEPRRSTRVRKGKSLGDDFLSYLVEGTRKKVTREVIFSINIDDDPKTFKEAMSSRDASLWKEAINDEMDSILSNGTWELTDLPKGAIPIGSKWIFKRKRHPDGTVLAFKARLVAKGYRQREGIDYFDTYAPVARISSIRTLIAISALKGLYIHQMDVKTAFLNGYLNEGIYMEQPEGFVMHGQENKVYRLVKSLYGLKQAPKQWHERFDTTVTSFGFIHNGADRCIYSKWTKESTVVICLYVDDMLIIETSLVGILETKNYLSSNFKMKDLGEVDTILGIKVKRSESQISLSQTHYIEKILTKFQHLNIKEFNSPFDSSVKLEKNSGRVVAQLEYASAIGCMMYAMYCTRPDIAFAVSKLSQFTSNPGSDHWKAIGTVLGYLKRTSILEGYSDASWIDNSSDSKSTSGWIFTLAGGAISWASKKQTCIAHSTMEAEFIALAVAYKEAEWIRDLLTDLHFWPRPTPSIPMYCDSEATLSRVYNSIYNGKSRHLGLRHNYVRQLIENGTISIVYVKSCGNSADPLTKPLTRDLIGSTTKDMGLKPRRISQ</sequence>
<keyword evidence="2" id="KW-0479">Metal-binding</keyword>
<evidence type="ECO:0000259" key="5">
    <source>
        <dbReference type="PROSITE" id="PS50994"/>
    </source>
</evidence>
<dbReference type="EMBL" id="JARYMX010000001">
    <property type="protein sequence ID" value="KAJ9565484.1"/>
    <property type="molecule type" value="Genomic_DNA"/>
</dbReference>
<keyword evidence="1" id="KW-0378">Hydrolase</keyword>
<keyword evidence="7" id="KW-1185">Reference proteome</keyword>
<dbReference type="Pfam" id="PF07727">
    <property type="entry name" value="RVT_2"/>
    <property type="match status" value="1"/>
</dbReference>
<reference evidence="6" key="1">
    <citation type="submission" date="2023-03" db="EMBL/GenBank/DDBJ databases">
        <title>Chromosome-scale reference genome and RAD-based genetic map of yellow starthistle (Centaurea solstitialis) reveal putative structural variation and QTLs associated with invader traits.</title>
        <authorList>
            <person name="Reatini B."/>
            <person name="Cang F.A."/>
            <person name="Jiang Q."/>
            <person name="Mckibben M.T.W."/>
            <person name="Barker M.S."/>
            <person name="Rieseberg L.H."/>
            <person name="Dlugosch K.M."/>
        </authorList>
    </citation>
    <scope>NUCLEOTIDE SEQUENCE</scope>
    <source>
        <strain evidence="6">CAN-66</strain>
        <tissue evidence="6">Leaf</tissue>
    </source>
</reference>
<dbReference type="SUPFAM" id="SSF56672">
    <property type="entry name" value="DNA/RNA polymerases"/>
    <property type="match status" value="1"/>
</dbReference>
<dbReference type="GO" id="GO:0004190">
    <property type="term" value="F:aspartic-type endopeptidase activity"/>
    <property type="evidence" value="ECO:0007669"/>
    <property type="project" value="UniProtKB-KW"/>
</dbReference>
<proteinExistence type="predicted"/>
<evidence type="ECO:0000259" key="4">
    <source>
        <dbReference type="PROSITE" id="PS50158"/>
    </source>
</evidence>
<dbReference type="GO" id="GO:0008270">
    <property type="term" value="F:zinc ion binding"/>
    <property type="evidence" value="ECO:0007669"/>
    <property type="project" value="UniProtKB-KW"/>
</dbReference>
<evidence type="ECO:0000256" key="1">
    <source>
        <dbReference type="ARBA" id="ARBA00022750"/>
    </source>
</evidence>
<dbReference type="GO" id="GO:0003676">
    <property type="term" value="F:nucleic acid binding"/>
    <property type="evidence" value="ECO:0007669"/>
    <property type="project" value="InterPro"/>
</dbReference>
<dbReference type="InterPro" id="IPR025724">
    <property type="entry name" value="GAG-pre-integrase_dom"/>
</dbReference>
<feature type="compositionally biased region" description="Basic and acidic residues" evidence="3">
    <location>
        <begin position="841"/>
        <end position="854"/>
    </location>
</feature>
<dbReference type="Pfam" id="PF00098">
    <property type="entry name" value="zf-CCHC"/>
    <property type="match status" value="1"/>
</dbReference>
<name>A0AA38TRC3_9ASTR</name>
<dbReference type="Gene3D" id="3.30.420.10">
    <property type="entry name" value="Ribonuclease H-like superfamily/Ribonuclease H"/>
    <property type="match status" value="1"/>
</dbReference>
<dbReference type="Proteomes" id="UP001172457">
    <property type="component" value="Chromosome 1"/>
</dbReference>
<keyword evidence="2" id="KW-0862">Zinc</keyword>
<dbReference type="Pfam" id="PF25597">
    <property type="entry name" value="SH3_retrovirus"/>
    <property type="match status" value="1"/>
</dbReference>
<feature type="domain" description="Integrase catalytic" evidence="5">
    <location>
        <begin position="607"/>
        <end position="735"/>
    </location>
</feature>
<evidence type="ECO:0000313" key="7">
    <source>
        <dbReference type="Proteomes" id="UP001172457"/>
    </source>
</evidence>
<dbReference type="GO" id="GO:0015074">
    <property type="term" value="P:DNA integration"/>
    <property type="evidence" value="ECO:0007669"/>
    <property type="project" value="InterPro"/>
</dbReference>
<dbReference type="PANTHER" id="PTHR47592:SF31">
    <property type="entry name" value="ZINC FINGER, CCHC-TYPE-RELATED"/>
    <property type="match status" value="1"/>
</dbReference>
<dbReference type="Pfam" id="PF14223">
    <property type="entry name" value="Retrotran_gag_2"/>
    <property type="match status" value="1"/>
</dbReference>
<dbReference type="InterPro" id="IPR036397">
    <property type="entry name" value="RNaseH_sf"/>
</dbReference>
<feature type="domain" description="CCHC-type" evidence="4">
    <location>
        <begin position="315"/>
        <end position="331"/>
    </location>
</feature>
<evidence type="ECO:0008006" key="8">
    <source>
        <dbReference type="Google" id="ProtNLM"/>
    </source>
</evidence>
<dbReference type="InterPro" id="IPR001878">
    <property type="entry name" value="Znf_CCHC"/>
</dbReference>
<gene>
    <name evidence="6" type="ORF">OSB04_001450</name>
</gene>
<feature type="region of interest" description="Disordered" evidence="3">
    <location>
        <begin position="824"/>
        <end position="859"/>
    </location>
</feature>
<dbReference type="PROSITE" id="PS50158">
    <property type="entry name" value="ZF_CCHC"/>
    <property type="match status" value="1"/>
</dbReference>
<feature type="region of interest" description="Disordered" evidence="3">
    <location>
        <begin position="255"/>
        <end position="309"/>
    </location>
</feature>
<dbReference type="SMART" id="SM00343">
    <property type="entry name" value="ZnF_C2HC"/>
    <property type="match status" value="1"/>
</dbReference>
<dbReference type="Pfam" id="PF13976">
    <property type="entry name" value="gag_pre-integrs"/>
    <property type="match status" value="1"/>
</dbReference>
<feature type="compositionally biased region" description="Low complexity" evidence="3">
    <location>
        <begin position="278"/>
        <end position="287"/>
    </location>
</feature>
<dbReference type="PROSITE" id="PS50994">
    <property type="entry name" value="INTEGRASE"/>
    <property type="match status" value="1"/>
</dbReference>
<dbReference type="InterPro" id="IPR012337">
    <property type="entry name" value="RNaseH-like_sf"/>
</dbReference>
<keyword evidence="1" id="KW-0645">Protease</keyword>
<keyword evidence="2" id="KW-0863">Zinc-finger</keyword>
<evidence type="ECO:0000313" key="6">
    <source>
        <dbReference type="EMBL" id="KAJ9565484.1"/>
    </source>
</evidence>
<protein>
    <recommendedName>
        <fullName evidence="8">Polyprotein</fullName>
    </recommendedName>
</protein>
<evidence type="ECO:0000256" key="3">
    <source>
        <dbReference type="SAM" id="MobiDB-lite"/>
    </source>
</evidence>
<feature type="compositionally biased region" description="Polar residues" evidence="3">
    <location>
        <begin position="829"/>
        <end position="840"/>
    </location>
</feature>
<dbReference type="PANTHER" id="PTHR47592">
    <property type="entry name" value="PBF68 PROTEIN"/>
    <property type="match status" value="1"/>
</dbReference>
<dbReference type="InterPro" id="IPR057670">
    <property type="entry name" value="SH3_retrovirus"/>
</dbReference>
<dbReference type="CDD" id="cd09272">
    <property type="entry name" value="RNase_HI_RT_Ty1"/>
    <property type="match status" value="1"/>
</dbReference>
<comment type="caution">
    <text evidence="6">The sequence shown here is derived from an EMBL/GenBank/DDBJ whole genome shotgun (WGS) entry which is preliminary data.</text>
</comment>
<dbReference type="InterPro" id="IPR036875">
    <property type="entry name" value="Znf_CCHC_sf"/>
</dbReference>
<keyword evidence="1" id="KW-0064">Aspartyl protease</keyword>